<evidence type="ECO:0000256" key="3">
    <source>
        <dbReference type="ARBA" id="ARBA00022679"/>
    </source>
</evidence>
<evidence type="ECO:0000259" key="4">
    <source>
        <dbReference type="PROSITE" id="PS52004"/>
    </source>
</evidence>
<dbReference type="SMART" id="SM00827">
    <property type="entry name" value="PKS_AT"/>
    <property type="match status" value="1"/>
</dbReference>
<dbReference type="PROSITE" id="PS52004">
    <property type="entry name" value="KS3_2"/>
    <property type="match status" value="1"/>
</dbReference>
<dbReference type="FunFam" id="3.40.47.10:FF:000019">
    <property type="entry name" value="Polyketide synthase type I"/>
    <property type="match status" value="1"/>
</dbReference>
<evidence type="ECO:0000256" key="2">
    <source>
        <dbReference type="ARBA" id="ARBA00022553"/>
    </source>
</evidence>
<proteinExistence type="predicted"/>
<dbReference type="PROSITE" id="PS00606">
    <property type="entry name" value="KS3_1"/>
    <property type="match status" value="1"/>
</dbReference>
<sequence>MKAEFEDLEKLSPIKRSLLALKQLREKVERLEGAKSEPIAVVGIGCRFPGGANDPEAFWQLLREGKDGITQIPIDHWDKDAYYDSDPARPGKMYTRHGGFVPDLQNFDAGFFRVAPREAMTLDPQQRLLLEVAWEALENAAIAPDRLAGSQTGVFIGVCGNDYWQKLLSRPIETIDAYVTTGNSHSLASGRLSYFFGLTGPSLSVDTACSSSLVTLHLAIASLRNEECDLALAGGVNRLAIPDITVNFSKAKMLSPDGRCKTFDATANGFVRSEGCGLLVLKRLRDAIGAGDRILAVLRGSAVNQDGRTGGLTVPNGSSQQAVIEQALKNSRLEPEQITYLELHGTGTFLGDPIEVGALGRVFAGSRPPDTLLSIGSVKANIGHSEAAAGIAGAIKVILSLQHETIPPQIHFHTPNPRIDWENLPFAVPTRPIPWPRGEKERIAGVSSFGFSGTNAHVIIAEAPPAERTERENDRPTHLFTASARSEAALKRLVERDRAYFTDQPDLDIADVCHTANTGRADFNFRLATISSSVPRLARQLQDWGDGRASDTIYQGQIQGNATPSLVFLFVGENSETSATAAYLYRTRSVFRKVIDRCDAILTRDDSISLVTLLTENQELSPRLSSLLLFGSEYALYHLWLSFGVSPNATIGYGAGEYAAAAATGILSLEDALRTFLENQRDLPRYASPSIPFINQRTGETISDLSGIVDYFGCERSERAINPATLMCLEKNYDFVIEIGNPLQTPEDYWNYSLSTLARLYVRGVSIDWSGVDRYLDCRKISLPTYPFQRSRYWIGE</sequence>
<evidence type="ECO:0000313" key="6">
    <source>
        <dbReference type="Proteomes" id="UP000441080"/>
    </source>
</evidence>
<dbReference type="Pfam" id="PF00698">
    <property type="entry name" value="Acyl_transf_1"/>
    <property type="match status" value="1"/>
</dbReference>
<keyword evidence="3" id="KW-0808">Transferase</keyword>
<dbReference type="PANTHER" id="PTHR43775:SF37">
    <property type="entry name" value="SI:DKEY-61P9.11"/>
    <property type="match status" value="1"/>
</dbReference>
<dbReference type="InterPro" id="IPR050091">
    <property type="entry name" value="PKS_NRPS_Biosynth_Enz"/>
</dbReference>
<dbReference type="Pfam" id="PF16197">
    <property type="entry name" value="KAsynt_C_assoc"/>
    <property type="match status" value="1"/>
</dbReference>
<dbReference type="Gene3D" id="3.40.366.10">
    <property type="entry name" value="Malonyl-Coenzyme A Acyl Carrier Protein, domain 2"/>
    <property type="match status" value="1"/>
</dbReference>
<dbReference type="AlphaFoldDB" id="A0AAD3B3D0"/>
<protein>
    <submittedName>
        <fullName evidence="5">Polyketide synthase</fullName>
    </submittedName>
</protein>
<dbReference type="Gene3D" id="3.40.47.10">
    <property type="match status" value="1"/>
</dbReference>
<keyword evidence="1" id="KW-0596">Phosphopantetheine</keyword>
<dbReference type="InterPro" id="IPR001227">
    <property type="entry name" value="Ac_transferase_dom_sf"/>
</dbReference>
<dbReference type="InterPro" id="IPR018201">
    <property type="entry name" value="Ketoacyl_synth_AS"/>
</dbReference>
<dbReference type="SUPFAM" id="SSF52151">
    <property type="entry name" value="FabD/lysophospholipase-like"/>
    <property type="match status" value="1"/>
</dbReference>
<comment type="caution">
    <text evidence="5">The sequence shown here is derived from an EMBL/GenBank/DDBJ whole genome shotgun (WGS) entry which is preliminary data.</text>
</comment>
<dbReference type="Gene3D" id="3.30.70.3290">
    <property type="match status" value="1"/>
</dbReference>
<dbReference type="PANTHER" id="PTHR43775">
    <property type="entry name" value="FATTY ACID SYNTHASE"/>
    <property type="match status" value="1"/>
</dbReference>
<reference evidence="5 6" key="1">
    <citation type="submission" date="2019-02" db="EMBL/GenBank/DDBJ databases">
        <title>Draft genome sequence of Arthrospira platensis NIES-3807.</title>
        <authorList>
            <person name="Yamaguchi H."/>
            <person name="Suzuki S."/>
            <person name="Kawachi M."/>
        </authorList>
    </citation>
    <scope>NUCLEOTIDE SEQUENCE [LARGE SCALE GENOMIC DNA]</scope>
    <source>
        <strain evidence="5 6">NIES-3807</strain>
    </source>
</reference>
<dbReference type="CDD" id="cd00833">
    <property type="entry name" value="PKS"/>
    <property type="match status" value="1"/>
</dbReference>
<dbReference type="Pfam" id="PF00109">
    <property type="entry name" value="ketoacyl-synt"/>
    <property type="match status" value="1"/>
</dbReference>
<dbReference type="SUPFAM" id="SSF53901">
    <property type="entry name" value="Thiolase-like"/>
    <property type="match status" value="1"/>
</dbReference>
<dbReference type="InterPro" id="IPR016035">
    <property type="entry name" value="Acyl_Trfase/lysoPLipase"/>
</dbReference>
<dbReference type="SMART" id="SM00825">
    <property type="entry name" value="PKS_KS"/>
    <property type="match status" value="1"/>
</dbReference>
<dbReference type="EMBL" id="BJCK01000095">
    <property type="protein sequence ID" value="GCL60619.1"/>
    <property type="molecule type" value="Genomic_DNA"/>
</dbReference>
<keyword evidence="2" id="KW-0597">Phosphoprotein</keyword>
<dbReference type="InterPro" id="IPR014043">
    <property type="entry name" value="Acyl_transferase_dom"/>
</dbReference>
<organism evidence="5 6">
    <name type="scientific">Microcystis aeruginosa NIES-3807</name>
    <dbReference type="NCBI Taxonomy" id="2517785"/>
    <lineage>
        <taxon>Bacteria</taxon>
        <taxon>Bacillati</taxon>
        <taxon>Cyanobacteriota</taxon>
        <taxon>Cyanophyceae</taxon>
        <taxon>Oscillatoriophycideae</taxon>
        <taxon>Chroococcales</taxon>
        <taxon>Microcystaceae</taxon>
        <taxon>Microcystis</taxon>
    </lineage>
</organism>
<evidence type="ECO:0000256" key="1">
    <source>
        <dbReference type="ARBA" id="ARBA00022450"/>
    </source>
</evidence>
<dbReference type="InterPro" id="IPR014031">
    <property type="entry name" value="Ketoacyl_synth_C"/>
</dbReference>
<dbReference type="GO" id="GO:0004312">
    <property type="term" value="F:fatty acid synthase activity"/>
    <property type="evidence" value="ECO:0007669"/>
    <property type="project" value="TreeGrafter"/>
</dbReference>
<accession>A0AAD3B3D0</accession>
<gene>
    <name evidence="5" type="ORF">NIES3807_38040</name>
</gene>
<dbReference type="Pfam" id="PF02801">
    <property type="entry name" value="Ketoacyl-synt_C"/>
    <property type="match status" value="1"/>
</dbReference>
<evidence type="ECO:0000313" key="5">
    <source>
        <dbReference type="EMBL" id="GCL60619.1"/>
    </source>
</evidence>
<dbReference type="GO" id="GO:0006633">
    <property type="term" value="P:fatty acid biosynthetic process"/>
    <property type="evidence" value="ECO:0007669"/>
    <property type="project" value="InterPro"/>
</dbReference>
<dbReference type="InterPro" id="IPR014030">
    <property type="entry name" value="Ketoacyl_synth_N"/>
</dbReference>
<dbReference type="InterPro" id="IPR020841">
    <property type="entry name" value="PKS_Beta-ketoAc_synthase_dom"/>
</dbReference>
<dbReference type="InterPro" id="IPR016039">
    <property type="entry name" value="Thiolase-like"/>
</dbReference>
<name>A0AAD3B3D0_MICAE</name>
<feature type="domain" description="Ketosynthase family 3 (KS3)" evidence="4">
    <location>
        <begin position="36"/>
        <end position="462"/>
    </location>
</feature>
<dbReference type="RefSeq" id="WP_159298043.1">
    <property type="nucleotide sequence ID" value="NZ_BJCK01000095.1"/>
</dbReference>
<dbReference type="InterPro" id="IPR032821">
    <property type="entry name" value="PKS_assoc"/>
</dbReference>
<dbReference type="Proteomes" id="UP000441080">
    <property type="component" value="Unassembled WGS sequence"/>
</dbReference>
<dbReference type="GO" id="GO:0004315">
    <property type="term" value="F:3-oxoacyl-[acyl-carrier-protein] synthase activity"/>
    <property type="evidence" value="ECO:0007669"/>
    <property type="project" value="InterPro"/>
</dbReference>